<evidence type="ECO:0000313" key="1">
    <source>
        <dbReference type="EMBL" id="CAG8594498.1"/>
    </source>
</evidence>
<keyword evidence="2" id="KW-1185">Reference proteome</keyword>
<gene>
    <name evidence="1" type="ORF">AMORRO_LOCUS7498</name>
</gene>
<sequence>MDIPLFELLEPLTMLVEQVLGLKPLLTALMLFKRECLNITIIELYGGKKAISIKKQIGKKQQIMDACRNVKWTPAHIFSIGSTRTYADGSAKEADNSFRPEKPEVKFPNGIDKGTRPWPNLVIEVAYSETIDHVTDRARNYWLKPDRVHDVIVVKIEPVLEGQIPTRMIAWHYCISDKRTRFNFPARTTFEFGTIDENGTPLAFPQGACVINIALSCLYHDVHSSITIPSSLPHPIPIDFLFIQNAIITALTPQKR</sequence>
<dbReference type="Proteomes" id="UP000789342">
    <property type="component" value="Unassembled WGS sequence"/>
</dbReference>
<comment type="caution">
    <text evidence="1">The sequence shown here is derived from an EMBL/GenBank/DDBJ whole genome shotgun (WGS) entry which is preliminary data.</text>
</comment>
<proteinExistence type="predicted"/>
<dbReference type="AlphaFoldDB" id="A0A9N9CBR7"/>
<protein>
    <submittedName>
        <fullName evidence="1">8904_t:CDS:1</fullName>
    </submittedName>
</protein>
<dbReference type="OrthoDB" id="2394456at2759"/>
<dbReference type="EMBL" id="CAJVPV010005680">
    <property type="protein sequence ID" value="CAG8594498.1"/>
    <property type="molecule type" value="Genomic_DNA"/>
</dbReference>
<accession>A0A9N9CBR7</accession>
<reference evidence="1" key="1">
    <citation type="submission" date="2021-06" db="EMBL/GenBank/DDBJ databases">
        <authorList>
            <person name="Kallberg Y."/>
            <person name="Tangrot J."/>
            <person name="Rosling A."/>
        </authorList>
    </citation>
    <scope>NUCLEOTIDE SEQUENCE</scope>
    <source>
        <strain evidence="1">CL551</strain>
    </source>
</reference>
<name>A0A9N9CBR7_9GLOM</name>
<evidence type="ECO:0000313" key="2">
    <source>
        <dbReference type="Proteomes" id="UP000789342"/>
    </source>
</evidence>
<organism evidence="1 2">
    <name type="scientific">Acaulospora morrowiae</name>
    <dbReference type="NCBI Taxonomy" id="94023"/>
    <lineage>
        <taxon>Eukaryota</taxon>
        <taxon>Fungi</taxon>
        <taxon>Fungi incertae sedis</taxon>
        <taxon>Mucoromycota</taxon>
        <taxon>Glomeromycotina</taxon>
        <taxon>Glomeromycetes</taxon>
        <taxon>Diversisporales</taxon>
        <taxon>Acaulosporaceae</taxon>
        <taxon>Acaulospora</taxon>
    </lineage>
</organism>